<dbReference type="EMBL" id="JAKMXF010000288">
    <property type="protein sequence ID" value="KAI6653324.1"/>
    <property type="molecule type" value="Genomic_DNA"/>
</dbReference>
<gene>
    <name evidence="1" type="ORF">LOD99_3848</name>
</gene>
<proteinExistence type="predicted"/>
<dbReference type="AlphaFoldDB" id="A0AAV7JWQ9"/>
<evidence type="ECO:0000313" key="2">
    <source>
        <dbReference type="Proteomes" id="UP001165289"/>
    </source>
</evidence>
<reference evidence="1 2" key="1">
    <citation type="journal article" date="2023" name="BMC Biol.">
        <title>The compact genome of the sponge Oopsacas minuta (Hexactinellida) is lacking key metazoan core genes.</title>
        <authorList>
            <person name="Santini S."/>
            <person name="Schenkelaars Q."/>
            <person name="Jourda C."/>
            <person name="Duchesne M."/>
            <person name="Belahbib H."/>
            <person name="Rocher C."/>
            <person name="Selva M."/>
            <person name="Riesgo A."/>
            <person name="Vervoort M."/>
            <person name="Leys S.P."/>
            <person name="Kodjabachian L."/>
            <person name="Le Bivic A."/>
            <person name="Borchiellini C."/>
            <person name="Claverie J.M."/>
            <person name="Renard E."/>
        </authorList>
    </citation>
    <scope>NUCLEOTIDE SEQUENCE [LARGE SCALE GENOMIC DNA]</scope>
    <source>
        <strain evidence="1">SPO-2</strain>
    </source>
</reference>
<evidence type="ECO:0000313" key="1">
    <source>
        <dbReference type="EMBL" id="KAI6653324.1"/>
    </source>
</evidence>
<dbReference type="Proteomes" id="UP001165289">
    <property type="component" value="Unassembled WGS sequence"/>
</dbReference>
<sequence>MDLKGVNFRPLHPVLVSNWQELVNRGEPLAQLIDYSALLSINGSIVNRLFREANVSPLVSAPILNMRYSRKKAVDKRNQRMRDRSVMSGLDTQVCDLLRTKRLLEEERADLANEISFYRDLSTIRV</sequence>
<keyword evidence="2" id="KW-1185">Reference proteome</keyword>
<name>A0AAV7JWQ9_9METZ</name>
<organism evidence="1 2">
    <name type="scientific">Oopsacas minuta</name>
    <dbReference type="NCBI Taxonomy" id="111878"/>
    <lineage>
        <taxon>Eukaryota</taxon>
        <taxon>Metazoa</taxon>
        <taxon>Porifera</taxon>
        <taxon>Hexactinellida</taxon>
        <taxon>Hexasterophora</taxon>
        <taxon>Lyssacinosida</taxon>
        <taxon>Leucopsacidae</taxon>
        <taxon>Oopsacas</taxon>
    </lineage>
</organism>
<comment type="caution">
    <text evidence="1">The sequence shown here is derived from an EMBL/GenBank/DDBJ whole genome shotgun (WGS) entry which is preliminary data.</text>
</comment>
<protein>
    <recommendedName>
        <fullName evidence="3">BZIP domain-containing protein</fullName>
    </recommendedName>
</protein>
<evidence type="ECO:0008006" key="3">
    <source>
        <dbReference type="Google" id="ProtNLM"/>
    </source>
</evidence>
<accession>A0AAV7JWQ9</accession>